<evidence type="ECO:0000313" key="2">
    <source>
        <dbReference type="Proteomes" id="UP001165064"/>
    </source>
</evidence>
<gene>
    <name evidence="1" type="ORF">Amon02_000929400</name>
</gene>
<name>A0ACB5TQJ5_AMBMO</name>
<evidence type="ECO:0000313" key="1">
    <source>
        <dbReference type="EMBL" id="GME93328.1"/>
    </source>
</evidence>
<dbReference type="EMBL" id="BSXS01008689">
    <property type="protein sequence ID" value="GME93328.1"/>
    <property type="molecule type" value="Genomic_DNA"/>
</dbReference>
<organism evidence="1 2">
    <name type="scientific">Ambrosiozyma monospora</name>
    <name type="common">Yeast</name>
    <name type="synonym">Endomycopsis monosporus</name>
    <dbReference type="NCBI Taxonomy" id="43982"/>
    <lineage>
        <taxon>Eukaryota</taxon>
        <taxon>Fungi</taxon>
        <taxon>Dikarya</taxon>
        <taxon>Ascomycota</taxon>
        <taxon>Saccharomycotina</taxon>
        <taxon>Pichiomycetes</taxon>
        <taxon>Pichiales</taxon>
        <taxon>Pichiaceae</taxon>
        <taxon>Ambrosiozyma</taxon>
    </lineage>
</organism>
<dbReference type="Proteomes" id="UP001165064">
    <property type="component" value="Unassembled WGS sequence"/>
</dbReference>
<sequence length="120" mass="13197">MVLSTNTSSWINPVASNPVSSFNSLRAQTTSDSLFEILPLGKLHELDSIPLTNNILSNVVETKAQPRTGIIDLYLPNFESASAGFSLNFQMAGHCSSSLFVNCFIFKEGNSGLNRRRKSW</sequence>
<proteinExistence type="predicted"/>
<keyword evidence="2" id="KW-1185">Reference proteome</keyword>
<reference evidence="1" key="1">
    <citation type="submission" date="2023-04" db="EMBL/GenBank/DDBJ databases">
        <title>Ambrosiozyma monospora NBRC 10751.</title>
        <authorList>
            <person name="Ichikawa N."/>
            <person name="Sato H."/>
            <person name="Tonouchi N."/>
        </authorList>
    </citation>
    <scope>NUCLEOTIDE SEQUENCE</scope>
    <source>
        <strain evidence="1">NBRC 10751</strain>
    </source>
</reference>
<protein>
    <submittedName>
        <fullName evidence="1">Unnamed protein product</fullName>
    </submittedName>
</protein>
<accession>A0ACB5TQJ5</accession>
<comment type="caution">
    <text evidence="1">The sequence shown here is derived from an EMBL/GenBank/DDBJ whole genome shotgun (WGS) entry which is preliminary data.</text>
</comment>